<proteinExistence type="predicted"/>
<protein>
    <submittedName>
        <fullName evidence="1">Uncharacterized protein</fullName>
    </submittedName>
</protein>
<organism evidence="1 2">
    <name type="scientific">Scortum barcoo</name>
    <name type="common">barcoo grunter</name>
    <dbReference type="NCBI Taxonomy" id="214431"/>
    <lineage>
        <taxon>Eukaryota</taxon>
        <taxon>Metazoa</taxon>
        <taxon>Chordata</taxon>
        <taxon>Craniata</taxon>
        <taxon>Vertebrata</taxon>
        <taxon>Euteleostomi</taxon>
        <taxon>Actinopterygii</taxon>
        <taxon>Neopterygii</taxon>
        <taxon>Teleostei</taxon>
        <taxon>Neoteleostei</taxon>
        <taxon>Acanthomorphata</taxon>
        <taxon>Eupercaria</taxon>
        <taxon>Centrarchiformes</taxon>
        <taxon>Terapontoidei</taxon>
        <taxon>Terapontidae</taxon>
        <taxon>Scortum</taxon>
    </lineage>
</organism>
<name>A0ACB8WP50_9TELE</name>
<dbReference type="Proteomes" id="UP000831701">
    <property type="component" value="Chromosome 7"/>
</dbReference>
<reference evidence="1" key="1">
    <citation type="submission" date="2022-04" db="EMBL/GenBank/DDBJ databases">
        <title>Jade perch genome.</title>
        <authorList>
            <person name="Chao B."/>
        </authorList>
    </citation>
    <scope>NUCLEOTIDE SEQUENCE</scope>
    <source>
        <strain evidence="1">CB-2022</strain>
    </source>
</reference>
<dbReference type="EMBL" id="CM041537">
    <property type="protein sequence ID" value="KAI3369445.1"/>
    <property type="molecule type" value="Genomic_DNA"/>
</dbReference>
<comment type="caution">
    <text evidence="1">The sequence shown here is derived from an EMBL/GenBank/DDBJ whole genome shotgun (WGS) entry which is preliminary data.</text>
</comment>
<sequence>MSNPSHLRELELNDNYLHLQDSGVKLLSAGLEELRNCSLSEISCASLASALKSNPSHLRELELSENKLQDSGVKLLSDLVESPHCRLQTLRSVESWSQKMSNLEEEEDRSESAGSSCLSLKSDSTFSTQSLALQWKKQNQHTKFNSLDALRLSVGQSRGLMEQTEEVKRRKKGTDEQGVTGEDVKEEAEVMRRLQMKKLESSKEEEYKVHLMVWIQERVQETEFRSRTAVGKKLFRNLVVLVRALLYRFPEGRRVKSLCAG</sequence>
<evidence type="ECO:0000313" key="2">
    <source>
        <dbReference type="Proteomes" id="UP000831701"/>
    </source>
</evidence>
<evidence type="ECO:0000313" key="1">
    <source>
        <dbReference type="EMBL" id="KAI3369445.1"/>
    </source>
</evidence>
<keyword evidence="2" id="KW-1185">Reference proteome</keyword>
<gene>
    <name evidence="1" type="ORF">L3Q82_007485</name>
</gene>
<accession>A0ACB8WP50</accession>